<dbReference type="Pfam" id="PF13519">
    <property type="entry name" value="VWA_2"/>
    <property type="match status" value="1"/>
</dbReference>
<dbReference type="OrthoDB" id="10021899at2759"/>
<feature type="domain" description="VWFA" evidence="3">
    <location>
        <begin position="95"/>
        <end position="185"/>
    </location>
</feature>
<keyword evidence="1" id="KW-0472">Membrane</keyword>
<dbReference type="SUPFAM" id="SSF53300">
    <property type="entry name" value="vWA-like"/>
    <property type="match status" value="1"/>
</dbReference>
<evidence type="ECO:0000313" key="5">
    <source>
        <dbReference type="Proteomes" id="UP000593567"/>
    </source>
</evidence>
<comment type="caution">
    <text evidence="4">The sequence shown here is derived from an EMBL/GenBank/DDBJ whole genome shotgun (WGS) entry which is preliminary data.</text>
</comment>
<dbReference type="EMBL" id="VXIV02000299">
    <property type="protein sequence ID" value="KAF6039156.1"/>
    <property type="molecule type" value="Genomic_DNA"/>
</dbReference>
<gene>
    <name evidence="4" type="ORF">EB796_002538</name>
</gene>
<dbReference type="PANTHER" id="PTHR10579">
    <property type="entry name" value="CALCIUM-ACTIVATED CHLORIDE CHANNEL REGULATOR"/>
    <property type="match status" value="1"/>
</dbReference>
<feature type="transmembrane region" description="Helical" evidence="1">
    <location>
        <begin position="548"/>
        <end position="572"/>
    </location>
</feature>
<evidence type="ECO:0000256" key="1">
    <source>
        <dbReference type="SAM" id="Phobius"/>
    </source>
</evidence>
<keyword evidence="1" id="KW-1133">Transmembrane helix</keyword>
<dbReference type="InterPro" id="IPR013642">
    <property type="entry name" value="CLCA_N"/>
</dbReference>
<proteinExistence type="predicted"/>
<dbReference type="InterPro" id="IPR013783">
    <property type="entry name" value="Ig-like_fold"/>
</dbReference>
<sequence>MQITQFCSEETHYRGYQNRQNRLCEDRSAWEVMNNLSDFEIRIIQEAGAKESTKEQIIPNNSTENSTELTTTQRMETTTEVKTTTVCPQDISCMALDVSGSMTRNDRVTKMSDAMKIYIQDYLRKEAAVGIVTFNRSAHILANMVVVSDNDVREVLSSVLPHTASGGTSISSGLRTCIAVANKNVNMPSTESSIKGTVSLDSTIGYNTTLRFAYSGTSDIDVNVTSAKGNNITAIKDIDAQVSGDEITYKITKKDANDVNVVVSVTAKPVPNSQPIEINTRVDSYDINFKPNSTLTIYTNIFQGLTPVTNLTVHCLIKTSTGLEVKMKSVDDGTGLDSTPNDGVYTASMASHKFEGSGYYSIQVEVDGEGIVPGSSTNRVKRCTDCSVSSLGTIQRTISGGVISVQNHVPVPDTTPPERIKDLSVDSGSERNSSTIFTLSWTAPGNDLNVGRASNYAFYVSNDSSTSNLQVLPNNHKSILTDVSSLLVDAGTNLELEIDFESLKGNTTQDTFYIRMTAEDDKGNVGDYSNLASLTIADPQSLFQFMQLVLGLSIGLGLFGVIVLAVVIIIVLKRKRYIKKYHANKA</sequence>
<feature type="domain" description="Calcium-activated chloride channel N-terminal" evidence="2">
    <location>
        <begin position="3"/>
        <end position="40"/>
    </location>
</feature>
<dbReference type="InterPro" id="IPR036465">
    <property type="entry name" value="vWFA_dom_sf"/>
</dbReference>
<evidence type="ECO:0000259" key="2">
    <source>
        <dbReference type="Pfam" id="PF08434"/>
    </source>
</evidence>
<dbReference type="Proteomes" id="UP000593567">
    <property type="component" value="Unassembled WGS sequence"/>
</dbReference>
<accession>A0A7J7KLW5</accession>
<dbReference type="InterPro" id="IPR051266">
    <property type="entry name" value="CLCR"/>
</dbReference>
<dbReference type="InterPro" id="IPR002035">
    <property type="entry name" value="VWF_A"/>
</dbReference>
<reference evidence="4" key="1">
    <citation type="submission" date="2020-06" db="EMBL/GenBank/DDBJ databases">
        <title>Draft genome of Bugula neritina, a colonial animal packing powerful symbionts and potential medicines.</title>
        <authorList>
            <person name="Rayko M."/>
        </authorList>
    </citation>
    <scope>NUCLEOTIDE SEQUENCE [LARGE SCALE GENOMIC DNA]</scope>
    <source>
        <strain evidence="4">Kwan_BN1</strain>
    </source>
</reference>
<dbReference type="Gene3D" id="2.60.40.10">
    <property type="entry name" value="Immunoglobulins"/>
    <property type="match status" value="1"/>
</dbReference>
<keyword evidence="5" id="KW-1185">Reference proteome</keyword>
<dbReference type="Pfam" id="PF08434">
    <property type="entry name" value="CLCA"/>
    <property type="match status" value="1"/>
</dbReference>
<organism evidence="4 5">
    <name type="scientific">Bugula neritina</name>
    <name type="common">Brown bryozoan</name>
    <name type="synonym">Sertularia neritina</name>
    <dbReference type="NCBI Taxonomy" id="10212"/>
    <lineage>
        <taxon>Eukaryota</taxon>
        <taxon>Metazoa</taxon>
        <taxon>Spiralia</taxon>
        <taxon>Lophotrochozoa</taxon>
        <taxon>Bryozoa</taxon>
        <taxon>Gymnolaemata</taxon>
        <taxon>Cheilostomatida</taxon>
        <taxon>Flustrina</taxon>
        <taxon>Buguloidea</taxon>
        <taxon>Bugulidae</taxon>
        <taxon>Bugula</taxon>
    </lineage>
</organism>
<dbReference type="PANTHER" id="PTHR10579:SF177">
    <property type="entry name" value="CALCIUM-ACTIVATED CHLORIDE CHANNEL REGULATOR 4-LIKE PROTEIN"/>
    <property type="match status" value="1"/>
</dbReference>
<name>A0A7J7KLW5_BUGNE</name>
<keyword evidence="1" id="KW-0812">Transmembrane</keyword>
<dbReference type="AlphaFoldDB" id="A0A7J7KLW5"/>
<protein>
    <submittedName>
        <fullName evidence="4">CLCA4</fullName>
    </submittedName>
</protein>
<evidence type="ECO:0000313" key="4">
    <source>
        <dbReference type="EMBL" id="KAF6039156.1"/>
    </source>
</evidence>
<dbReference type="Gene3D" id="3.40.50.410">
    <property type="entry name" value="von Willebrand factor, type A domain"/>
    <property type="match status" value="1"/>
</dbReference>
<evidence type="ECO:0000259" key="3">
    <source>
        <dbReference type="Pfam" id="PF13519"/>
    </source>
</evidence>